<dbReference type="AlphaFoldDB" id="A0A4Q7W0D4"/>
<evidence type="ECO:0000313" key="3">
    <source>
        <dbReference type="Proteomes" id="UP000293671"/>
    </source>
</evidence>
<feature type="domain" description="YdhG-like" evidence="1">
    <location>
        <begin position="22"/>
        <end position="115"/>
    </location>
</feature>
<keyword evidence="3" id="KW-1185">Reference proteome</keyword>
<dbReference type="Pfam" id="PF08818">
    <property type="entry name" value="DUF1801"/>
    <property type="match status" value="1"/>
</dbReference>
<gene>
    <name evidence="2" type="ORF">EV670_0578</name>
</gene>
<accession>A0A4Q7W0D4</accession>
<reference evidence="2 3" key="1">
    <citation type="submission" date="2019-02" db="EMBL/GenBank/DDBJ databases">
        <title>Genomic Encyclopedia of Type Strains, Phase IV (KMG-IV): sequencing the most valuable type-strain genomes for metagenomic binning, comparative biology and taxonomic classification.</title>
        <authorList>
            <person name="Goeker M."/>
        </authorList>
    </citation>
    <scope>NUCLEOTIDE SEQUENCE [LARGE SCALE GENOMIC DNA]</scope>
    <source>
        <strain evidence="2 3">DSM 19570</strain>
    </source>
</reference>
<dbReference type="InterPro" id="IPR014922">
    <property type="entry name" value="YdhG-like"/>
</dbReference>
<dbReference type="RefSeq" id="WP_130430303.1">
    <property type="nucleotide sequence ID" value="NZ_SHKP01000004.1"/>
</dbReference>
<dbReference type="Proteomes" id="UP000293671">
    <property type="component" value="Unassembled WGS sequence"/>
</dbReference>
<dbReference type="SUPFAM" id="SSF159888">
    <property type="entry name" value="YdhG-like"/>
    <property type="match status" value="1"/>
</dbReference>
<evidence type="ECO:0000313" key="2">
    <source>
        <dbReference type="EMBL" id="RZU02550.1"/>
    </source>
</evidence>
<name>A0A4Q7W0D4_9BURK</name>
<comment type="caution">
    <text evidence="2">The sequence shown here is derived from an EMBL/GenBank/DDBJ whole genome shotgun (WGS) entry which is preliminary data.</text>
</comment>
<dbReference type="Gene3D" id="3.90.1150.200">
    <property type="match status" value="1"/>
</dbReference>
<sequence>MKMILTPATDPDQYIACLGGWQRAQAEALRLAVRDAVPELQERLKWGHLVYFLNGPVLLIRAEPARVLFGFWRGQRLRHIEPRLKPGGKYEMATLQLGPDTPLLRATVTRLASEAAMLNRVIGDPTVAAGPAARSTA</sequence>
<organism evidence="2 3">
    <name type="scientific">Rivibacter subsaxonicus</name>
    <dbReference type="NCBI Taxonomy" id="457575"/>
    <lineage>
        <taxon>Bacteria</taxon>
        <taxon>Pseudomonadati</taxon>
        <taxon>Pseudomonadota</taxon>
        <taxon>Betaproteobacteria</taxon>
        <taxon>Burkholderiales</taxon>
        <taxon>Rivibacter</taxon>
    </lineage>
</organism>
<proteinExistence type="predicted"/>
<protein>
    <submittedName>
        <fullName evidence="2">Uncharacterized protein DUF1801</fullName>
    </submittedName>
</protein>
<dbReference type="OrthoDB" id="6024118at2"/>
<dbReference type="EMBL" id="SHKP01000004">
    <property type="protein sequence ID" value="RZU02550.1"/>
    <property type="molecule type" value="Genomic_DNA"/>
</dbReference>
<evidence type="ECO:0000259" key="1">
    <source>
        <dbReference type="Pfam" id="PF08818"/>
    </source>
</evidence>